<proteinExistence type="inferred from homology"/>
<dbReference type="Gene3D" id="3.30.1120.10">
    <property type="match status" value="1"/>
</dbReference>
<dbReference type="SUPFAM" id="SSF53649">
    <property type="entry name" value="Alkaline phosphatase-like"/>
    <property type="match status" value="1"/>
</dbReference>
<comment type="similarity">
    <text evidence="1">Belongs to the sulfatase family.</text>
</comment>
<dbReference type="SUPFAM" id="SSF49899">
    <property type="entry name" value="Concanavalin A-like lectins/glucanases"/>
    <property type="match status" value="1"/>
</dbReference>
<dbReference type="InterPro" id="IPR000917">
    <property type="entry name" value="Sulfatase_N"/>
</dbReference>
<evidence type="ECO:0000313" key="3">
    <source>
        <dbReference type="EMBL" id="BBX28898.1"/>
    </source>
</evidence>
<keyword evidence="4" id="KW-1185">Reference proteome</keyword>
<dbReference type="CDD" id="cd16025">
    <property type="entry name" value="PAS_like"/>
    <property type="match status" value="1"/>
</dbReference>
<dbReference type="KEGG" id="malv:MALV_40230"/>
<feature type="domain" description="Sulfatase N-terminal" evidence="2">
    <location>
        <begin position="45"/>
        <end position="460"/>
    </location>
</feature>
<protein>
    <submittedName>
        <fullName evidence="3">Arylsulfatase</fullName>
    </submittedName>
</protein>
<dbReference type="Gene3D" id="3.40.720.10">
    <property type="entry name" value="Alkaline Phosphatase, subunit A"/>
    <property type="match status" value="1"/>
</dbReference>
<dbReference type="Proteomes" id="UP000466906">
    <property type="component" value="Chromosome"/>
</dbReference>
<accession>A0A6N4UWX5</accession>
<dbReference type="InterPro" id="IPR050738">
    <property type="entry name" value="Sulfatase"/>
</dbReference>
<dbReference type="Gene3D" id="2.60.120.200">
    <property type="match status" value="1"/>
</dbReference>
<evidence type="ECO:0000256" key="1">
    <source>
        <dbReference type="ARBA" id="ARBA00008779"/>
    </source>
</evidence>
<dbReference type="PANTHER" id="PTHR42693:SF43">
    <property type="entry name" value="BLL2667 PROTEIN"/>
    <property type="match status" value="1"/>
</dbReference>
<dbReference type="PANTHER" id="PTHR42693">
    <property type="entry name" value="ARYLSULFATASE FAMILY MEMBER"/>
    <property type="match status" value="1"/>
</dbReference>
<dbReference type="Pfam" id="PF00884">
    <property type="entry name" value="Sulfatase"/>
    <property type="match status" value="1"/>
</dbReference>
<sequence length="786" mass="85785">MSTMPSRHVLPIADITRPGYTPYDAKDPNAKFAPIEPLRPPEGAPNVLLVMIDDAGYGASSAFGGPCNTPTLERLAAKGLRYTKFHTAALCSPTRASLLSGRNHHSVNMGAITEIATSAPGMTSVRPNTCAALPEILKLNGYSTAQIGKCHEVPVWETSPMGPFDHWPTPGGGFEYFFGFVGGETDQYYPSLYENTTPVEPSGTPEEGYTLNEELADKAIAYLRRRAALTPDRPFFMYYAPGATHAPHHVPAEWADRYRGVFDDGWDSLRERTLARQIERGTIPAGTDLTARSEGLPAWDDMDDALKPALVRQAEVYAGFMEQTDFHIGRVVDELEAQGILDDTLIILIWGDNGASAEGTLQGSLNEMITLNGMPELETPEMIIAAKDRFGLPGTANHYAASWAHALNAPFQWTKQVASHFGGTRNPMVMHWPARIKSDGIRHQFGHVNDIAATILEAAGLPEPTMVNGVQQRPYEGTSLLYTIDEPEAKERHDIQYFEMFGNRAIYHQGWTAVTKHRTPWETGDVELAALDDDRWELYDTSTDWSQAHDLAAEQPDKLAELQRLWLIEAVKYNAVPIDDRGAVRGIPQEAGRPELHIGTSQRMYPGMSFAEATTVNTKNRSFALTAPITVPDTGADGVIVALGGHTGGWALYLHEGKLTFCYNFLTLKYTTVRSADVLSPGEHEVRMEFAYDGGGVGLGGTATLFVDNAAVGSGHVERTVPAAFSASETCTVGADPGSPVSEEYPAGKNRFTGGISWVQIDAGDLDPEHQARQRAQQIRVAFGTQ</sequence>
<dbReference type="AlphaFoldDB" id="A0A6N4UWX5"/>
<evidence type="ECO:0000313" key="4">
    <source>
        <dbReference type="Proteomes" id="UP000466906"/>
    </source>
</evidence>
<name>A0A6N4UWX5_9MYCO</name>
<organism evidence="3 4">
    <name type="scientific">Mycolicibacterium alvei</name>
    <dbReference type="NCBI Taxonomy" id="67081"/>
    <lineage>
        <taxon>Bacteria</taxon>
        <taxon>Bacillati</taxon>
        <taxon>Actinomycetota</taxon>
        <taxon>Actinomycetes</taxon>
        <taxon>Mycobacteriales</taxon>
        <taxon>Mycobacteriaceae</taxon>
        <taxon>Mycolicibacterium</taxon>
    </lineage>
</organism>
<dbReference type="EMBL" id="AP022565">
    <property type="protein sequence ID" value="BBX28898.1"/>
    <property type="molecule type" value="Genomic_DNA"/>
</dbReference>
<reference evidence="3 4" key="1">
    <citation type="journal article" date="2019" name="Emerg. Microbes Infect.">
        <title>Comprehensive subspecies identification of 175 nontuberculous mycobacteria species based on 7547 genomic profiles.</title>
        <authorList>
            <person name="Matsumoto Y."/>
            <person name="Kinjo T."/>
            <person name="Motooka D."/>
            <person name="Nabeya D."/>
            <person name="Jung N."/>
            <person name="Uechi K."/>
            <person name="Horii T."/>
            <person name="Iida T."/>
            <person name="Fujita J."/>
            <person name="Nakamura S."/>
        </authorList>
    </citation>
    <scope>NUCLEOTIDE SEQUENCE [LARGE SCALE GENOMIC DNA]</scope>
    <source>
        <strain evidence="3 4">JCM 12272</strain>
    </source>
</reference>
<dbReference type="InterPro" id="IPR017850">
    <property type="entry name" value="Alkaline_phosphatase_core_sf"/>
</dbReference>
<dbReference type="InterPro" id="IPR013320">
    <property type="entry name" value="ConA-like_dom_sf"/>
</dbReference>
<evidence type="ECO:0000259" key="2">
    <source>
        <dbReference type="Pfam" id="PF00884"/>
    </source>
</evidence>
<gene>
    <name evidence="3" type="primary">atsD_2</name>
    <name evidence="3" type="ORF">MALV_40230</name>
</gene>